<dbReference type="InterPro" id="IPR051422">
    <property type="entry name" value="AlkB_tRNA_MeTrf/Diox"/>
</dbReference>
<keyword evidence="3" id="KW-0808">Transferase</keyword>
<dbReference type="SUPFAM" id="SSF51197">
    <property type="entry name" value="Clavaminate synthase-like"/>
    <property type="match status" value="1"/>
</dbReference>
<proteinExistence type="predicted"/>
<keyword evidence="4" id="KW-0862">Zinc</keyword>
<evidence type="ECO:0000256" key="3">
    <source>
        <dbReference type="ARBA" id="ARBA00022679"/>
    </source>
</evidence>
<evidence type="ECO:0000259" key="6">
    <source>
        <dbReference type="PROSITE" id="PS51471"/>
    </source>
</evidence>
<dbReference type="GO" id="GO:0000049">
    <property type="term" value="F:tRNA binding"/>
    <property type="evidence" value="ECO:0007669"/>
    <property type="project" value="TreeGrafter"/>
</dbReference>
<organism evidence="8">
    <name type="scientific">Caenorhabditis brenneri</name>
    <name type="common">Nematode worm</name>
    <dbReference type="NCBI Taxonomy" id="135651"/>
    <lineage>
        <taxon>Eukaryota</taxon>
        <taxon>Metazoa</taxon>
        <taxon>Ecdysozoa</taxon>
        <taxon>Nematoda</taxon>
        <taxon>Chromadorea</taxon>
        <taxon>Rhabditida</taxon>
        <taxon>Rhabditina</taxon>
        <taxon>Rhabditomorpha</taxon>
        <taxon>Rhabditoidea</taxon>
        <taxon>Rhabditidae</taxon>
        <taxon>Peloderinae</taxon>
        <taxon>Caenorhabditis</taxon>
    </lineage>
</organism>
<dbReference type="AlphaFoldDB" id="G0N5T3"/>
<evidence type="ECO:0000256" key="5">
    <source>
        <dbReference type="ARBA" id="ARBA00022884"/>
    </source>
</evidence>
<feature type="domain" description="Fe2OG dioxygenase" evidence="6">
    <location>
        <begin position="217"/>
        <end position="322"/>
    </location>
</feature>
<dbReference type="Proteomes" id="UP000008068">
    <property type="component" value="Unassembled WGS sequence"/>
</dbReference>
<dbReference type="InParanoid" id="G0N5T3"/>
<dbReference type="Gene3D" id="3.30.70.330">
    <property type="match status" value="1"/>
</dbReference>
<dbReference type="InterPro" id="IPR005123">
    <property type="entry name" value="Oxoglu/Fe-dep_dioxygenase_dom"/>
</dbReference>
<dbReference type="FunFam" id="3.40.50.150:FF:000489">
    <property type="entry name" value="Methyltransferase, putative"/>
    <property type="match status" value="1"/>
</dbReference>
<evidence type="ECO:0000256" key="4">
    <source>
        <dbReference type="ARBA" id="ARBA00022833"/>
    </source>
</evidence>
<dbReference type="GO" id="GO:0008757">
    <property type="term" value="F:S-adenosylmethionine-dependent methyltransferase activity"/>
    <property type="evidence" value="ECO:0007669"/>
    <property type="project" value="InterPro"/>
</dbReference>
<dbReference type="GO" id="GO:0002098">
    <property type="term" value="P:tRNA wobble uridine modification"/>
    <property type="evidence" value="ECO:0007669"/>
    <property type="project" value="TreeGrafter"/>
</dbReference>
<sequence>MYFNEDKLKAIGTRFEGGKLAKKVHKSIEQLKRHDPDVQVSSEPTKFLLVSNSSILCGVSLEELEAIFLPLDEQAEFVVYPNKRSYSFVQCSSVEAAIKVRTELHGLIPMALKGSHQPFIISYVNELPEAKKCENYRPADLGIIEDYISADYEKQLVHMLINHPSVQSLKHRAVVHFGHVFDYSTNSASEWKEAEPIPQIIEDLIDRLLSDKYITERPDQITANVYEPGHGIPSHYDTHSAFDDPIVSVSLLSDVVMEFKDGANSARIAPVLLKARSLCLIRGESRYRWKHGIVNRKYDVDPRTNRVVPRQTRVSLTLRKIRRKPCECKWKEFCDWDRKGSISISPNDYVSKLIVGEMSVPSSEDLALKLESSYVSDVYENIASHFDETRHSSWKAVKKFIDDIPRGSVLYDIGCGNGKYLIPKDGLFKIGCDMCQGLCEIALKKDCHVARCDALSLPFRDGSADAAISIAVLHHIATFERRKKMIEEMLRVVKRGSKICVTVWSMDQSQSEYSKMRGNKDDVGAIDSSSQTTNRLKVHDGKDFEQQDVLVPWTIDKQGETFLRYYHVFKDKEAEDLINNVDGCELISVEKEQGNYIIIARKI</sequence>
<dbReference type="InterPro" id="IPR035979">
    <property type="entry name" value="RBD_domain_sf"/>
</dbReference>
<dbReference type="InterPro" id="IPR029063">
    <property type="entry name" value="SAM-dependent_MTases_sf"/>
</dbReference>
<dbReference type="eggNOG" id="KOG4176">
    <property type="taxonomic scope" value="Eukaryota"/>
</dbReference>
<protein>
    <recommendedName>
        <fullName evidence="6">Fe2OG dioxygenase domain-containing protein</fullName>
    </recommendedName>
</protein>
<dbReference type="OMA" id="KYLGCNP"/>
<dbReference type="InterPro" id="IPR012677">
    <property type="entry name" value="Nucleotide-bd_a/b_plait_sf"/>
</dbReference>
<name>G0N5T3_CAEBE</name>
<comment type="cofactor">
    <cofactor evidence="1">
        <name>Fe(2+)</name>
        <dbReference type="ChEBI" id="CHEBI:29033"/>
    </cofactor>
</comment>
<evidence type="ECO:0000256" key="2">
    <source>
        <dbReference type="ARBA" id="ARBA00022603"/>
    </source>
</evidence>
<keyword evidence="5" id="KW-0694">RNA-binding</keyword>
<evidence type="ECO:0000313" key="7">
    <source>
        <dbReference type="EMBL" id="EGT53234.1"/>
    </source>
</evidence>
<dbReference type="PANTHER" id="PTHR13069">
    <property type="entry name" value="ALKYLATED DNA REPAIR PROTEIN ALKB HOMOLOG 8"/>
    <property type="match status" value="1"/>
</dbReference>
<evidence type="ECO:0000313" key="8">
    <source>
        <dbReference type="Proteomes" id="UP000008068"/>
    </source>
</evidence>
<dbReference type="GO" id="GO:0030488">
    <property type="term" value="P:tRNA methylation"/>
    <property type="evidence" value="ECO:0007669"/>
    <property type="project" value="TreeGrafter"/>
</dbReference>
<dbReference type="FunCoup" id="G0N5T3">
    <property type="interactions" value="2524"/>
</dbReference>
<dbReference type="PANTHER" id="PTHR13069:SF37">
    <property type="entry name" value="FIRE DANCER"/>
    <property type="match status" value="1"/>
</dbReference>
<evidence type="ECO:0000256" key="1">
    <source>
        <dbReference type="ARBA" id="ARBA00001954"/>
    </source>
</evidence>
<dbReference type="HOGENOM" id="CLU_029501_4_0_1"/>
<reference evidence="8" key="1">
    <citation type="submission" date="2011-07" db="EMBL/GenBank/DDBJ databases">
        <authorList>
            <consortium name="Caenorhabditis brenneri Sequencing and Analysis Consortium"/>
            <person name="Wilson R.K."/>
        </authorList>
    </citation>
    <scope>NUCLEOTIDE SEQUENCE [LARGE SCALE GENOMIC DNA]</scope>
    <source>
        <strain evidence="8">PB2801</strain>
    </source>
</reference>
<dbReference type="InterPro" id="IPR027450">
    <property type="entry name" value="AlkB-like"/>
</dbReference>
<dbReference type="SUPFAM" id="SSF54928">
    <property type="entry name" value="RNA-binding domain, RBD"/>
    <property type="match status" value="1"/>
</dbReference>
<dbReference type="SUPFAM" id="SSF53335">
    <property type="entry name" value="S-adenosyl-L-methionine-dependent methyltransferases"/>
    <property type="match status" value="1"/>
</dbReference>
<keyword evidence="8" id="KW-1185">Reference proteome</keyword>
<dbReference type="Pfam" id="PF08241">
    <property type="entry name" value="Methyltransf_11"/>
    <property type="match status" value="1"/>
</dbReference>
<dbReference type="InterPro" id="IPR037151">
    <property type="entry name" value="AlkB-like_sf"/>
</dbReference>
<accession>G0N5T3</accession>
<dbReference type="FunFam" id="3.30.70.330:FF:000570">
    <property type="entry name" value="ALKylated DNA repair protein AlkB homolog"/>
    <property type="match status" value="1"/>
</dbReference>
<dbReference type="OrthoDB" id="271595at2759"/>
<dbReference type="Gene3D" id="2.60.120.590">
    <property type="entry name" value="Alpha-ketoglutarate-dependent dioxygenase AlkB-like"/>
    <property type="match status" value="1"/>
</dbReference>
<dbReference type="PROSITE" id="PS51471">
    <property type="entry name" value="FE2OG_OXY"/>
    <property type="match status" value="1"/>
</dbReference>
<dbReference type="EMBL" id="GL379840">
    <property type="protein sequence ID" value="EGT53234.1"/>
    <property type="molecule type" value="Genomic_DNA"/>
</dbReference>
<dbReference type="GO" id="GO:0106335">
    <property type="term" value="F:tRNA (5-carboxymethyluridine(34)-5-O)-methyltransferase activity"/>
    <property type="evidence" value="ECO:0007669"/>
    <property type="project" value="TreeGrafter"/>
</dbReference>
<dbReference type="GO" id="GO:0005737">
    <property type="term" value="C:cytoplasm"/>
    <property type="evidence" value="ECO:0007669"/>
    <property type="project" value="EnsemblMetazoa"/>
</dbReference>
<dbReference type="Pfam" id="PF13532">
    <property type="entry name" value="2OG-FeII_Oxy_2"/>
    <property type="match status" value="1"/>
</dbReference>
<dbReference type="STRING" id="135651.G0N5T3"/>
<keyword evidence="2" id="KW-0489">Methyltransferase</keyword>
<gene>
    <name evidence="7" type="ORF">CAEBREN_14010</name>
</gene>
<dbReference type="GO" id="GO:0005634">
    <property type="term" value="C:nucleus"/>
    <property type="evidence" value="ECO:0007669"/>
    <property type="project" value="TreeGrafter"/>
</dbReference>
<dbReference type="CDD" id="cd02440">
    <property type="entry name" value="AdoMet_MTases"/>
    <property type="match status" value="1"/>
</dbReference>
<dbReference type="eggNOG" id="KOG1331">
    <property type="taxonomic scope" value="Eukaryota"/>
</dbReference>
<dbReference type="InterPro" id="IPR013216">
    <property type="entry name" value="Methyltransf_11"/>
</dbReference>
<dbReference type="FunFam" id="2.60.120.590:FF:000018">
    <property type="entry name" value="ALKylated DNA repair protein AlkB homolog"/>
    <property type="match status" value="1"/>
</dbReference>
<dbReference type="Gene3D" id="3.40.50.150">
    <property type="entry name" value="Vaccinia Virus protein VP39"/>
    <property type="match status" value="1"/>
</dbReference>